<dbReference type="InterPro" id="IPR051157">
    <property type="entry name" value="PDH/Transketolase"/>
</dbReference>
<protein>
    <submittedName>
        <fullName evidence="5">1-deoxy-D-xylulose-5-phosphate synthase</fullName>
        <ecNumber evidence="5">2.2.1.7</ecNumber>
    </submittedName>
</protein>
<dbReference type="HOGENOM" id="CLU_009227_1_1_9"/>
<evidence type="ECO:0000313" key="6">
    <source>
        <dbReference type="Proteomes" id="UP000010802"/>
    </source>
</evidence>
<dbReference type="Proteomes" id="UP000010802">
    <property type="component" value="Chromosome"/>
</dbReference>
<dbReference type="PANTHER" id="PTHR43825:SF1">
    <property type="entry name" value="TRANSKETOLASE-LIKE PYRIMIDINE-BINDING DOMAIN-CONTAINING PROTEIN"/>
    <property type="match status" value="1"/>
</dbReference>
<dbReference type="STRING" id="1209989.TepRe1_1954"/>
<dbReference type="Gene3D" id="3.40.50.920">
    <property type="match status" value="1"/>
</dbReference>
<evidence type="ECO:0000256" key="1">
    <source>
        <dbReference type="ARBA" id="ARBA00001964"/>
    </source>
</evidence>
<dbReference type="KEGG" id="tep:TepRe1_1954"/>
<dbReference type="SUPFAM" id="SSF52922">
    <property type="entry name" value="TK C-terminal domain-like"/>
    <property type="match status" value="1"/>
</dbReference>
<dbReference type="EMBL" id="HF563609">
    <property type="protein sequence ID" value="CCP26928.1"/>
    <property type="molecule type" value="Genomic_DNA"/>
</dbReference>
<feature type="domain" description="Transketolase-like pyrimidine-binding" evidence="4">
    <location>
        <begin position="6"/>
        <end position="172"/>
    </location>
</feature>
<dbReference type="KEGG" id="tae:TepiRe1_2104"/>
<dbReference type="OrthoDB" id="9803371at2"/>
<evidence type="ECO:0000259" key="4">
    <source>
        <dbReference type="SMART" id="SM00861"/>
    </source>
</evidence>
<evidence type="ECO:0000313" key="5">
    <source>
        <dbReference type="EMBL" id="CCP26928.1"/>
    </source>
</evidence>
<keyword evidence="5" id="KW-0808">Transferase</keyword>
<sequence>MSISIKSTREAVMHAIIELAQYDERIVIVSADSVLAARAVPFANKFPDRLIEVGIAEQNSVLVAAGLAATGMRPLVFTYAGFLTMRACEQIRTFVAYPELDVKFVGLNGGMLGGEREGVTHQFYEDVGIMRAIPGVKIITPADAGQAYKAAKAMMEQKGPVYLRIGSGREPEVFPDETPFEFGKIREVKRYGDDVAIFASGFIMNRAIAALEQLKNEGINGTLIDVSTVKPLDSEGVIKVLEKTNCAVAVEDHNIYCGMSSAVCEVASSYHPCPIVRLGLRDIYPRSGHADKLLDAYGLSVKDIVDGAKQAMAKIK</sequence>
<dbReference type="FunFam" id="3.40.50.970:FF:000129">
    <property type="entry name" value="Transketolase"/>
    <property type="match status" value="1"/>
</dbReference>
<reference evidence="6" key="1">
    <citation type="journal article" date="2013" name="Genome Announc.">
        <title>First genome sequence of a syntrophic acetate-oxidizing bacterium, Tepidanaerobacter acetatoxydans strain Re1.</title>
        <authorList>
            <person name="Manzoor S."/>
            <person name="Bongcam-Rudloff E."/>
            <person name="Schnurer A."/>
            <person name="Muller B."/>
        </authorList>
    </citation>
    <scope>NUCLEOTIDE SEQUENCE [LARGE SCALE GENOMIC DNA]</scope>
    <source>
        <strain evidence="6">Re1</strain>
    </source>
</reference>
<comment type="cofactor">
    <cofactor evidence="1">
        <name>thiamine diphosphate</name>
        <dbReference type="ChEBI" id="CHEBI:58937"/>
    </cofactor>
</comment>
<dbReference type="InterPro" id="IPR009014">
    <property type="entry name" value="Transketo_C/PFOR_II"/>
</dbReference>
<dbReference type="InterPro" id="IPR029061">
    <property type="entry name" value="THDP-binding"/>
</dbReference>
<comment type="similarity">
    <text evidence="2">Belongs to the transketolase family.</text>
</comment>
<accession>L0S4Y1</accession>
<dbReference type="PANTHER" id="PTHR43825">
    <property type="entry name" value="PYRUVATE DEHYDROGENASE E1 COMPONENT"/>
    <property type="match status" value="1"/>
</dbReference>
<dbReference type="SUPFAM" id="SSF52518">
    <property type="entry name" value="Thiamin diphosphate-binding fold (THDP-binding)"/>
    <property type="match status" value="1"/>
</dbReference>
<accession>F4LQS9</accession>
<dbReference type="Pfam" id="PF02780">
    <property type="entry name" value="Transketolase_C"/>
    <property type="match status" value="1"/>
</dbReference>
<name>F4LQS9_TEPAE</name>
<proteinExistence type="inferred from homology"/>
<dbReference type="InterPro" id="IPR005475">
    <property type="entry name" value="Transketolase-like_Pyr-bd"/>
</dbReference>
<dbReference type="InterPro" id="IPR033248">
    <property type="entry name" value="Transketolase_C"/>
</dbReference>
<evidence type="ECO:0000256" key="2">
    <source>
        <dbReference type="ARBA" id="ARBA00007131"/>
    </source>
</evidence>
<dbReference type="AlphaFoldDB" id="F4LQS9"/>
<dbReference type="eggNOG" id="COG3958">
    <property type="taxonomic scope" value="Bacteria"/>
</dbReference>
<evidence type="ECO:0000256" key="3">
    <source>
        <dbReference type="ARBA" id="ARBA00023052"/>
    </source>
</evidence>
<organism evidence="5 6">
    <name type="scientific">Tepidanaerobacter acetatoxydans (strain DSM 21804 / JCM 16047 / Re1)</name>
    <dbReference type="NCBI Taxonomy" id="1209989"/>
    <lineage>
        <taxon>Bacteria</taxon>
        <taxon>Bacillati</taxon>
        <taxon>Bacillota</taxon>
        <taxon>Clostridia</taxon>
        <taxon>Thermosediminibacterales</taxon>
        <taxon>Tepidanaerobacteraceae</taxon>
        <taxon>Tepidanaerobacter</taxon>
    </lineage>
</organism>
<dbReference type="SMART" id="SM00861">
    <property type="entry name" value="Transket_pyr"/>
    <property type="match status" value="1"/>
</dbReference>
<gene>
    <name evidence="5" type="ordered locus">TEPIRE1_2104</name>
</gene>
<dbReference type="Gene3D" id="3.40.50.970">
    <property type="match status" value="1"/>
</dbReference>
<dbReference type="GO" id="GO:0008661">
    <property type="term" value="F:1-deoxy-D-xylulose-5-phosphate synthase activity"/>
    <property type="evidence" value="ECO:0007669"/>
    <property type="project" value="UniProtKB-EC"/>
</dbReference>
<keyword evidence="3" id="KW-0786">Thiamine pyrophosphate</keyword>
<dbReference type="CDD" id="cd07033">
    <property type="entry name" value="TPP_PYR_DXS_TK_like"/>
    <property type="match status" value="1"/>
</dbReference>
<dbReference type="Pfam" id="PF02779">
    <property type="entry name" value="Transket_pyr"/>
    <property type="match status" value="1"/>
</dbReference>
<dbReference type="RefSeq" id="WP_013779004.1">
    <property type="nucleotide sequence ID" value="NC_015519.1"/>
</dbReference>
<keyword evidence="6" id="KW-1185">Reference proteome</keyword>
<dbReference type="EC" id="2.2.1.7" evidence="5"/>
<dbReference type="PATRIC" id="fig|1209989.3.peg.2425"/>